<feature type="chain" id="PRO_5047104295" evidence="1">
    <location>
        <begin position="21"/>
        <end position="961"/>
    </location>
</feature>
<proteinExistence type="predicted"/>
<keyword evidence="1" id="KW-0732">Signal</keyword>
<keyword evidence="3" id="KW-1185">Reference proteome</keyword>
<name>A0ABV1UVR9_9ACTN</name>
<evidence type="ECO:0000313" key="3">
    <source>
        <dbReference type="Proteomes" id="UP001445472"/>
    </source>
</evidence>
<dbReference type="RefSeq" id="WP_351976582.1">
    <property type="nucleotide sequence ID" value="NZ_JBEPBX010000012.1"/>
</dbReference>
<dbReference type="Proteomes" id="UP001445472">
    <property type="component" value="Unassembled WGS sequence"/>
</dbReference>
<evidence type="ECO:0000313" key="2">
    <source>
        <dbReference type="EMBL" id="MER6614890.1"/>
    </source>
</evidence>
<dbReference type="Gene3D" id="2.60.120.380">
    <property type="match status" value="1"/>
</dbReference>
<protein>
    <submittedName>
        <fullName evidence="2">Tat pathway signal protein</fullName>
    </submittedName>
</protein>
<comment type="caution">
    <text evidence="2">The sequence shown here is derived from an EMBL/GenBank/DDBJ whole genome shotgun (WGS) entry which is preliminary data.</text>
</comment>
<sequence length="961" mass="100520">MTLVLATLMSLLLPVTSAQAEDPAPAPCSPLALAPFGDPGDAVASGTLAAGTQQCFTVQAEAGEHLFMLRDTRNLITGSIEGPDGALDCYASASNVGRCVVPTAGAYTVRVRNDQVDPSDFRLFVVPLTRTERCAPAIGTAWDQPVPVRTTAGHFQVDCQWIDAKPGERIIPFASTIVSGHVTRWITDETGTEICARDFDRPGCVLPGDGPYRVLSYAYADEEPVNYRLQAVRLDNPQGCPTVTVGRYGAAPASPPGTVRCRVMEVPAAGRYLVAPVDDRNSMHWSYVYDGESTEVCRGGWCTFPAAGSYTLVVGDPTRVFDPETAYGTAFLDRSGSEGCERVSEGLHEGVLAASGQYDCLELPMPQGSRISGQARTGTGPRLDTEVLDAAGALQCGETALRESNCSLSGVAPYRAIVHAEEGEEPGPYAINFLRTDAPPPGTCAVMPRSTFSDASNAADLTTGNGDFTHCLTVPAADHSASELFELRTVSGTASANFSVTDESGELKCERTALRNGWSVCPLTPGKAHTVVFTGQDTAASYTLSRRDVTSTAWGCTKSAATAVGGPSQPGFYGGTAGELRCHKVTTTAATDRVRIDVRDPKGTLNIMALGADGRSADCSFRNRSCVVTGSTSYQVLMQVPLGLEASDTYHRLDAWRVATADGPAAECPRAASAAYGHAPLTGTLTEERTAVCAVLPTVSNDMLKVTVTNPSGGTDRATVSVYDGSWAGNCMKSGDEYTCSVRSSGTGEAAPAVLVVSLPEKASQVAYRVETACHSGVCGGEQFDVDSVTPGSAPAGTTAELTVKGEALHQSDRVELLVNGTRHAAEVTGVSADWRTLKASLDLKGVPEGTWTVSVVSHRGFEQHPATLTVTPPLPKVTGTYKPVQPTRLMDTRTGLGVPQAKVGAGQTVTLQVAGAGGVPASGVTAVVMNVTATTVTSTTYVSVYPNGTTRTSASNLNVR</sequence>
<reference evidence="2 3" key="1">
    <citation type="submission" date="2024-06" db="EMBL/GenBank/DDBJ databases">
        <title>The Natural Products Discovery Center: Release of the First 8490 Sequenced Strains for Exploring Actinobacteria Biosynthetic Diversity.</title>
        <authorList>
            <person name="Kalkreuter E."/>
            <person name="Kautsar S.A."/>
            <person name="Yang D."/>
            <person name="Bader C.D."/>
            <person name="Teijaro C.N."/>
            <person name="Fluegel L."/>
            <person name="Davis C.M."/>
            <person name="Simpson J.R."/>
            <person name="Lauterbach L."/>
            <person name="Steele A.D."/>
            <person name="Gui C."/>
            <person name="Meng S."/>
            <person name="Li G."/>
            <person name="Viehrig K."/>
            <person name="Ye F."/>
            <person name="Su P."/>
            <person name="Kiefer A.F."/>
            <person name="Nichols A."/>
            <person name="Cepeda A.J."/>
            <person name="Yan W."/>
            <person name="Fan B."/>
            <person name="Jiang Y."/>
            <person name="Adhikari A."/>
            <person name="Zheng C.-J."/>
            <person name="Schuster L."/>
            <person name="Cowan T.M."/>
            <person name="Smanski M.J."/>
            <person name="Chevrette M.G."/>
            <person name="De Carvalho L.P.S."/>
            <person name="Shen B."/>
        </authorList>
    </citation>
    <scope>NUCLEOTIDE SEQUENCE [LARGE SCALE GENOMIC DNA]</scope>
    <source>
        <strain evidence="2 3">NPDC000837</strain>
    </source>
</reference>
<accession>A0ABV1UVR9</accession>
<organism evidence="2 3">
    <name type="scientific">Streptomyces xantholiticus</name>
    <dbReference type="NCBI Taxonomy" id="68285"/>
    <lineage>
        <taxon>Bacteria</taxon>
        <taxon>Bacillati</taxon>
        <taxon>Actinomycetota</taxon>
        <taxon>Actinomycetes</taxon>
        <taxon>Kitasatosporales</taxon>
        <taxon>Streptomycetaceae</taxon>
        <taxon>Streptomyces</taxon>
    </lineage>
</organism>
<gene>
    <name evidence="2" type="ORF">ABT276_16260</name>
</gene>
<feature type="non-terminal residue" evidence="2">
    <location>
        <position position="961"/>
    </location>
</feature>
<feature type="signal peptide" evidence="1">
    <location>
        <begin position="1"/>
        <end position="20"/>
    </location>
</feature>
<dbReference type="EMBL" id="JBEPBX010000012">
    <property type="protein sequence ID" value="MER6614890.1"/>
    <property type="molecule type" value="Genomic_DNA"/>
</dbReference>
<evidence type="ECO:0000256" key="1">
    <source>
        <dbReference type="SAM" id="SignalP"/>
    </source>
</evidence>